<reference evidence="2 3" key="1">
    <citation type="journal article" date="2010" name="Stand. Genomic Sci.">
        <title>Complete genome sequence of Ilyobacter polytropus type strain (CuHbu1).</title>
        <authorList>
            <person name="Sikorski J."/>
            <person name="Chertkov O."/>
            <person name="Lapidus A."/>
            <person name="Nolan M."/>
            <person name="Lucas S."/>
            <person name="Del Rio T.G."/>
            <person name="Tice H."/>
            <person name="Cheng J.F."/>
            <person name="Tapia R."/>
            <person name="Han C."/>
            <person name="Goodwin L."/>
            <person name="Pitluck S."/>
            <person name="Liolios K."/>
            <person name="Ivanova N."/>
            <person name="Mavromatis K."/>
            <person name="Mikhailova N."/>
            <person name="Pati A."/>
            <person name="Chen A."/>
            <person name="Palaniappan K."/>
            <person name="Land M."/>
            <person name="Hauser L."/>
            <person name="Chang Y.J."/>
            <person name="Jeffries C.D."/>
            <person name="Brambilla E."/>
            <person name="Yasawong M."/>
            <person name="Rohde M."/>
            <person name="Pukall R."/>
            <person name="Spring S."/>
            <person name="Goker M."/>
            <person name="Woyke T."/>
            <person name="Bristow J."/>
            <person name="Eisen J.A."/>
            <person name="Markowitz V."/>
            <person name="Hugenholtz P."/>
            <person name="Kyrpides N.C."/>
            <person name="Klenk H.P."/>
        </authorList>
    </citation>
    <scope>NUCLEOTIDE SEQUENCE [LARGE SCALE GENOMIC DNA]</scope>
    <source>
        <strain evidence="3">ATCC 51220 / DSM 2926 / LMG 16218 / CuHBu1</strain>
        <plasmid evidence="3">pILYOP01</plasmid>
    </source>
</reference>
<dbReference type="PANTHER" id="PTHR35867">
    <property type="entry name" value="PROTEIN RSEC"/>
    <property type="match status" value="1"/>
</dbReference>
<dbReference type="InterPro" id="IPR007359">
    <property type="entry name" value="SigmaE_reg_RseC_MucC"/>
</dbReference>
<dbReference type="PANTHER" id="PTHR35867:SF1">
    <property type="entry name" value="PROTEIN RSEC"/>
    <property type="match status" value="1"/>
</dbReference>
<organism evidence="2 3">
    <name type="scientific">Ilyobacter polytropus (strain ATCC 51220 / DSM 2926 / LMG 16218 / CuHBu1)</name>
    <dbReference type="NCBI Taxonomy" id="572544"/>
    <lineage>
        <taxon>Bacteria</taxon>
        <taxon>Fusobacteriati</taxon>
        <taxon>Fusobacteriota</taxon>
        <taxon>Fusobacteriia</taxon>
        <taxon>Fusobacteriales</taxon>
        <taxon>Fusobacteriaceae</taxon>
        <taxon>Ilyobacter</taxon>
    </lineage>
</organism>
<keyword evidence="1" id="KW-1133">Transmembrane helix</keyword>
<dbReference type="Pfam" id="PF04246">
    <property type="entry name" value="RseC_MucC"/>
    <property type="match status" value="1"/>
</dbReference>
<dbReference type="AlphaFoldDB" id="E3HBX9"/>
<keyword evidence="1" id="KW-0472">Membrane</keyword>
<evidence type="ECO:0000256" key="1">
    <source>
        <dbReference type="SAM" id="Phobius"/>
    </source>
</evidence>
<proteinExistence type="predicted"/>
<gene>
    <name evidence="2" type="ordered locus">Ilyop_2546</name>
</gene>
<geneLocation type="plasmid" evidence="2 3">
    <name>pILYOP01</name>
</geneLocation>
<dbReference type="Proteomes" id="UP000006875">
    <property type="component" value="Plasmid pILYOP01"/>
</dbReference>
<accession>E3HBX9</accession>
<evidence type="ECO:0000313" key="2">
    <source>
        <dbReference type="EMBL" id="ADO84305.1"/>
    </source>
</evidence>
<dbReference type="KEGG" id="ipo:Ilyop_2546"/>
<feature type="transmembrane region" description="Helical" evidence="1">
    <location>
        <begin position="66"/>
        <end position="91"/>
    </location>
</feature>
<name>E3HBX9_ILYPC</name>
<keyword evidence="1" id="KW-0812">Transmembrane</keyword>
<keyword evidence="2" id="KW-0614">Plasmid</keyword>
<dbReference type="EMBL" id="CP002282">
    <property type="protein sequence ID" value="ADO84305.1"/>
    <property type="molecule type" value="Genomic_DNA"/>
</dbReference>
<sequence length="135" mass="15245">MQKEGIILQIEDDTAYVNVKPAHKGGCGSCGKCKVKKDEFVIEVDLPDFPVDSGDRVLLEMEDSSVYSVGLFLYVVPPLFMIMGYLIAQFFGAKEGLGIFISFLFLIAAFYLIRYFDTSRGEKLIKKNMKIIKRI</sequence>
<feature type="transmembrane region" description="Helical" evidence="1">
    <location>
        <begin position="97"/>
        <end position="116"/>
    </location>
</feature>
<dbReference type="HOGENOM" id="CLU_1882938_0_0_0"/>
<protein>
    <submittedName>
        <fullName evidence="2">Positive regulator of sigma E, RseC/MucC</fullName>
    </submittedName>
</protein>
<keyword evidence="3" id="KW-1185">Reference proteome</keyword>
<dbReference type="RefSeq" id="WP_013388964.1">
    <property type="nucleotide sequence ID" value="NC_014633.1"/>
</dbReference>
<evidence type="ECO:0000313" key="3">
    <source>
        <dbReference type="Proteomes" id="UP000006875"/>
    </source>
</evidence>